<keyword evidence="2" id="KW-0436">Ligase</keyword>
<dbReference type="InterPro" id="IPR042099">
    <property type="entry name" value="ANL_N_sf"/>
</dbReference>
<dbReference type="InterPro" id="IPR051087">
    <property type="entry name" value="Mitochondrial_ACSM"/>
</dbReference>
<feature type="domain" description="AMP-binding enzyme C-terminal" evidence="6">
    <location>
        <begin position="397"/>
        <end position="472"/>
    </location>
</feature>
<evidence type="ECO:0000313" key="8">
    <source>
        <dbReference type="Proteomes" id="UP000186336"/>
    </source>
</evidence>
<organism evidence="7 8">
    <name type="scientific">Tateyamaria omphalii</name>
    <dbReference type="NCBI Taxonomy" id="299262"/>
    <lineage>
        <taxon>Bacteria</taxon>
        <taxon>Pseudomonadati</taxon>
        <taxon>Pseudomonadota</taxon>
        <taxon>Alphaproteobacteria</taxon>
        <taxon>Rhodobacterales</taxon>
        <taxon>Roseobacteraceae</taxon>
        <taxon>Tateyamaria</taxon>
    </lineage>
</organism>
<keyword evidence="4" id="KW-0067">ATP-binding</keyword>
<dbReference type="GO" id="GO:0006633">
    <property type="term" value="P:fatty acid biosynthetic process"/>
    <property type="evidence" value="ECO:0007669"/>
    <property type="project" value="TreeGrafter"/>
</dbReference>
<keyword evidence="8" id="KW-1185">Reference proteome</keyword>
<keyword evidence="3" id="KW-0547">Nucleotide-binding</keyword>
<reference evidence="7 8" key="1">
    <citation type="submission" date="2017-01" db="EMBL/GenBank/DDBJ databases">
        <title>Complete genome of Tateyamaria omphalii DOK1-4 isolated from seawater in Dokdo.</title>
        <authorList>
            <person name="Kim J.H."/>
            <person name="Chi W.-J."/>
        </authorList>
    </citation>
    <scope>NUCLEOTIDE SEQUENCE [LARGE SCALE GENOMIC DNA]</scope>
    <source>
        <strain evidence="7 8">DOK1-4</strain>
    </source>
</reference>
<name>A0A1P8MUK6_9RHOB</name>
<dbReference type="GO" id="GO:0004321">
    <property type="term" value="F:fatty-acyl-CoA synthase activity"/>
    <property type="evidence" value="ECO:0007669"/>
    <property type="project" value="TreeGrafter"/>
</dbReference>
<dbReference type="PROSITE" id="PS00455">
    <property type="entry name" value="AMP_BINDING"/>
    <property type="match status" value="1"/>
</dbReference>
<dbReference type="OrthoDB" id="9803968at2"/>
<dbReference type="Gene3D" id="3.40.50.12780">
    <property type="entry name" value="N-terminal domain of ligase-like"/>
    <property type="match status" value="1"/>
</dbReference>
<dbReference type="SUPFAM" id="SSF56801">
    <property type="entry name" value="Acetyl-CoA synthetase-like"/>
    <property type="match status" value="1"/>
</dbReference>
<dbReference type="GO" id="GO:0015645">
    <property type="term" value="F:fatty acid ligase activity"/>
    <property type="evidence" value="ECO:0007669"/>
    <property type="project" value="TreeGrafter"/>
</dbReference>
<protein>
    <submittedName>
        <fullName evidence="7">AMP-dependent synthetase</fullName>
    </submittedName>
</protein>
<dbReference type="RefSeq" id="WP_076627636.1">
    <property type="nucleotide sequence ID" value="NZ_CP019312.1"/>
</dbReference>
<evidence type="ECO:0000259" key="6">
    <source>
        <dbReference type="Pfam" id="PF13193"/>
    </source>
</evidence>
<dbReference type="PANTHER" id="PTHR43605">
    <property type="entry name" value="ACYL-COENZYME A SYNTHETASE"/>
    <property type="match status" value="1"/>
</dbReference>
<evidence type="ECO:0000256" key="4">
    <source>
        <dbReference type="ARBA" id="ARBA00022840"/>
    </source>
</evidence>
<dbReference type="GO" id="GO:0006637">
    <property type="term" value="P:acyl-CoA metabolic process"/>
    <property type="evidence" value="ECO:0007669"/>
    <property type="project" value="TreeGrafter"/>
</dbReference>
<evidence type="ECO:0000313" key="7">
    <source>
        <dbReference type="EMBL" id="APX11776.1"/>
    </source>
</evidence>
<dbReference type="Gene3D" id="3.30.300.30">
    <property type="match status" value="1"/>
</dbReference>
<feature type="domain" description="AMP-dependent synthetase/ligase" evidence="5">
    <location>
        <begin position="11"/>
        <end position="348"/>
    </location>
</feature>
<evidence type="ECO:0000256" key="2">
    <source>
        <dbReference type="ARBA" id="ARBA00022598"/>
    </source>
</evidence>
<evidence type="ECO:0000256" key="3">
    <source>
        <dbReference type="ARBA" id="ARBA00022741"/>
    </source>
</evidence>
<dbReference type="STRING" id="299262.BWR18_08840"/>
<dbReference type="KEGG" id="tom:BWR18_08840"/>
<dbReference type="AlphaFoldDB" id="A0A1P8MUK6"/>
<accession>A0A1P8MUK6</accession>
<dbReference type="Proteomes" id="UP000186336">
    <property type="component" value="Chromosome"/>
</dbReference>
<dbReference type="GO" id="GO:0016405">
    <property type="term" value="F:CoA-ligase activity"/>
    <property type="evidence" value="ECO:0007669"/>
    <property type="project" value="UniProtKB-ARBA"/>
</dbReference>
<dbReference type="Pfam" id="PF00501">
    <property type="entry name" value="AMP-binding"/>
    <property type="match status" value="1"/>
</dbReference>
<dbReference type="GO" id="GO:0005524">
    <property type="term" value="F:ATP binding"/>
    <property type="evidence" value="ECO:0007669"/>
    <property type="project" value="UniProtKB-KW"/>
</dbReference>
<sequence>MNMAFQCLDHRREQVAIIDFGAGHRQDVRFGQLSEMVDGLARALQLHVNAGDRVGVLLSQTPWCAAAHLAIWKAGAISVPLFKLFRQDALRTRIEDAGAALVLTDAEGASLVGELATCWMADTAGIPGDPVPFAPATAETPAVLIYTSGTTGAPKGALHGHGVLDGHLPGVRLSHDDLGQPGDCIWTPADWAWIGGLFDVLMPGLVMGVPVVASRMRRFEVDECINIIAHAAVKNVFFPPTALRMLKAEGARITGLRSVASGGEPLGAEMLSWGHDALGVTINEFYGQTECNMVVTSCTARYDTKPGCMGRAVPGFDVAVIDADGNITDEEGDIAVKRGAPSMMLEYWQRPVATAAKFRGDWMLIGDRGQQDGEDIRFVGRDDDVITSAGYRIGPSEIEDCLLTHPDVATVGVVGKPDPLRTEIVKAYVVPKQGRSPSGIALQDHVKERLASYSYPREIEFVDALPMTVTGKVIRKELRARAAREAQA</sequence>
<dbReference type="Pfam" id="PF13193">
    <property type="entry name" value="AMP-binding_C"/>
    <property type="match status" value="1"/>
</dbReference>
<dbReference type="PANTHER" id="PTHR43605:SF10">
    <property type="entry name" value="ACYL-COA SYNTHETASE MEDIUM CHAIN FAMILY MEMBER 3"/>
    <property type="match status" value="1"/>
</dbReference>
<dbReference type="EMBL" id="CP019312">
    <property type="protein sequence ID" value="APX11776.1"/>
    <property type="molecule type" value="Genomic_DNA"/>
</dbReference>
<dbReference type="InterPro" id="IPR025110">
    <property type="entry name" value="AMP-bd_C"/>
</dbReference>
<comment type="similarity">
    <text evidence="1">Belongs to the ATP-dependent AMP-binding enzyme family.</text>
</comment>
<evidence type="ECO:0000256" key="1">
    <source>
        <dbReference type="ARBA" id="ARBA00006432"/>
    </source>
</evidence>
<gene>
    <name evidence="7" type="ORF">BWR18_08840</name>
</gene>
<dbReference type="InterPro" id="IPR000873">
    <property type="entry name" value="AMP-dep_synth/lig_dom"/>
</dbReference>
<dbReference type="InterPro" id="IPR045851">
    <property type="entry name" value="AMP-bd_C_sf"/>
</dbReference>
<proteinExistence type="inferred from homology"/>
<evidence type="ECO:0000259" key="5">
    <source>
        <dbReference type="Pfam" id="PF00501"/>
    </source>
</evidence>
<dbReference type="InterPro" id="IPR020845">
    <property type="entry name" value="AMP-binding_CS"/>
</dbReference>